<accession>A0A4V3CG02</accession>
<dbReference type="InterPro" id="IPR010656">
    <property type="entry name" value="DctM"/>
</dbReference>
<dbReference type="NCBIfam" id="TIGR02123">
    <property type="entry name" value="TRAP_fused"/>
    <property type="match status" value="1"/>
</dbReference>
<evidence type="ECO:0000259" key="3">
    <source>
        <dbReference type="Pfam" id="PF06808"/>
    </source>
</evidence>
<feature type="transmembrane region" description="Helical" evidence="2">
    <location>
        <begin position="371"/>
        <end position="388"/>
    </location>
</feature>
<dbReference type="RefSeq" id="WP_243730296.1">
    <property type="nucleotide sequence ID" value="NZ_SNXC01000015.1"/>
</dbReference>
<feature type="domain" description="TRAP C4-dicarboxylate transport system permease DctM subunit" evidence="3">
    <location>
        <begin position="130"/>
        <end position="554"/>
    </location>
</feature>
<keyword evidence="2" id="KW-1133">Transmembrane helix</keyword>
<feature type="transmembrane region" description="Helical" evidence="2">
    <location>
        <begin position="601"/>
        <end position="628"/>
    </location>
</feature>
<sequence length="649" mass="68895">MTVFSRLKTLNPVSVLSFIVCIYGLLNVMPAIGDFRVGPFPMVFFRASFFALCVLVIGLAMIAKSRQQRFAPFSAVMSVLATIGAVWSCWSFYKISGSLDDMMFLFGEREMWTAVIASSASIYFCWRIWGLPVALLGIFGVLYMATGHHWPAPFQTVNRDVPEMLAQNLLFSLDTGILGSTFSIVVTTVFPFIILGAVLEGVGAGDSMIRIAFHWMRKTAGGPAHAAILSSALFGTVSGSAVGNVVGTGVITIPMIKRRGFTPNFAGAVESAASTGGQIMPPIMGAAALVMADFVGVSYMTVVIAVLIPSIAFYGSLFASVVFESRRLGIKPQDKVDGVDAPNRQDYLNLALIFIPLVVIVLLLTNGMSPSGASIAALALMFPLSFINPEIRKKPLQLIKCLSVGGRTFAGLLMAIAAVSIVISALSATGVPIKFGVLLSSLVSDSLLISLLLTAVCCIVLGMGMPTLPAYVTVATIAIPAMQQLGLAPLTAHMFVFFIAVGSVITPPVAIAAFAAASISKGGPVGTSITASRIGIMIFVIPFAFAYNPELLTVSQAGAEFDFLAWSWLLVRLAFGIILTVSALSFFHVKRLSLLEVSGRLAAAVMLLSPIEYWNIVGAILGTCLWAWHLRQSANGASMPLMTAKNNKT</sequence>
<keyword evidence="2" id="KW-0812">Transmembrane</keyword>
<feature type="transmembrane region" description="Helical" evidence="2">
    <location>
        <begin position="12"/>
        <end position="32"/>
    </location>
</feature>
<keyword evidence="5" id="KW-1185">Reference proteome</keyword>
<feature type="transmembrane region" description="Helical" evidence="2">
    <location>
        <begin position="299"/>
        <end position="323"/>
    </location>
</feature>
<dbReference type="InterPro" id="IPR011853">
    <property type="entry name" value="TRAP_DctM-Dct_fused"/>
</dbReference>
<feature type="transmembrane region" description="Helical" evidence="2">
    <location>
        <begin position="347"/>
        <end position="365"/>
    </location>
</feature>
<feature type="transmembrane region" description="Helical" evidence="2">
    <location>
        <begin position="409"/>
        <end position="431"/>
    </location>
</feature>
<feature type="transmembrane region" description="Helical" evidence="2">
    <location>
        <begin position="113"/>
        <end position="144"/>
    </location>
</feature>
<dbReference type="EMBL" id="SNXC01000015">
    <property type="protein sequence ID" value="TDO95822.1"/>
    <property type="molecule type" value="Genomic_DNA"/>
</dbReference>
<evidence type="ECO:0000313" key="5">
    <source>
        <dbReference type="Proteomes" id="UP000294656"/>
    </source>
</evidence>
<feature type="transmembrane region" description="Helical" evidence="2">
    <location>
        <begin position="44"/>
        <end position="63"/>
    </location>
</feature>
<feature type="transmembrane region" description="Helical" evidence="2">
    <location>
        <begin position="225"/>
        <end position="256"/>
    </location>
</feature>
<feature type="transmembrane region" description="Helical" evidence="2">
    <location>
        <begin position="567"/>
        <end position="589"/>
    </location>
</feature>
<evidence type="ECO:0000256" key="2">
    <source>
        <dbReference type="SAM" id="Phobius"/>
    </source>
</evidence>
<feature type="transmembrane region" description="Helical" evidence="2">
    <location>
        <begin position="70"/>
        <end position="93"/>
    </location>
</feature>
<keyword evidence="2" id="KW-0472">Membrane</keyword>
<keyword evidence="1" id="KW-0813">Transport</keyword>
<comment type="function">
    <text evidence="1">Part of the tripartite ATP-independent periplasmic (TRAP) transport system.</text>
</comment>
<dbReference type="Proteomes" id="UP000294656">
    <property type="component" value="Unassembled WGS sequence"/>
</dbReference>
<comment type="subcellular location">
    <subcellularLocation>
        <location evidence="1">Cell inner membrane</location>
        <topology evidence="1">Multi-pass membrane protein</topology>
    </subcellularLocation>
</comment>
<gene>
    <name evidence="4" type="ORF">DFP79_3180</name>
</gene>
<reference evidence="4 5" key="1">
    <citation type="submission" date="2019-03" db="EMBL/GenBank/DDBJ databases">
        <title>Genomic Encyclopedia of Type Strains, Phase III (KMG-III): the genomes of soil and plant-associated and newly described type strains.</title>
        <authorList>
            <person name="Whitman W."/>
        </authorList>
    </citation>
    <scope>NUCLEOTIDE SEQUENCE [LARGE SCALE GENOMIC DNA]</scope>
    <source>
        <strain evidence="4 5">CECT 7378</strain>
    </source>
</reference>
<feature type="transmembrane region" description="Helical" evidence="2">
    <location>
        <begin position="494"/>
        <end position="517"/>
    </location>
</feature>
<evidence type="ECO:0000313" key="4">
    <source>
        <dbReference type="EMBL" id="TDO95822.1"/>
    </source>
</evidence>
<evidence type="ECO:0000256" key="1">
    <source>
        <dbReference type="RuleBase" id="RU369079"/>
    </source>
</evidence>
<dbReference type="PANTHER" id="PTHR43849:SF2">
    <property type="entry name" value="BLL3936 PROTEIN"/>
    <property type="match status" value="1"/>
</dbReference>
<protein>
    <submittedName>
        <fullName evidence="4">TRAP transporter 4TM/12TM fusion protein</fullName>
    </submittedName>
</protein>
<keyword evidence="1" id="KW-1003">Cell membrane</keyword>
<name>A0A4V3CG02_9GAMM</name>
<keyword evidence="1" id="KW-0997">Cell inner membrane</keyword>
<dbReference type="Pfam" id="PF06808">
    <property type="entry name" value="DctM"/>
    <property type="match status" value="1"/>
</dbReference>
<dbReference type="GO" id="GO:0022857">
    <property type="term" value="F:transmembrane transporter activity"/>
    <property type="evidence" value="ECO:0007669"/>
    <property type="project" value="UniProtKB-UniRule"/>
</dbReference>
<dbReference type="PANTHER" id="PTHR43849">
    <property type="entry name" value="BLL3936 PROTEIN"/>
    <property type="match status" value="1"/>
</dbReference>
<organism evidence="4 5">
    <name type="scientific">Marinomonas balearica</name>
    <dbReference type="NCBI Taxonomy" id="491947"/>
    <lineage>
        <taxon>Bacteria</taxon>
        <taxon>Pseudomonadati</taxon>
        <taxon>Pseudomonadota</taxon>
        <taxon>Gammaproteobacteria</taxon>
        <taxon>Oceanospirillales</taxon>
        <taxon>Oceanospirillaceae</taxon>
        <taxon>Marinomonas</taxon>
    </lineage>
</organism>
<dbReference type="GO" id="GO:0005886">
    <property type="term" value="C:plasma membrane"/>
    <property type="evidence" value="ECO:0007669"/>
    <property type="project" value="UniProtKB-SubCell"/>
</dbReference>
<feature type="transmembrane region" description="Helical" evidence="2">
    <location>
        <begin position="529"/>
        <end position="547"/>
    </location>
</feature>
<proteinExistence type="predicted"/>
<dbReference type="AlphaFoldDB" id="A0A4V3CG02"/>
<comment type="caution">
    <text evidence="4">The sequence shown here is derived from an EMBL/GenBank/DDBJ whole genome shotgun (WGS) entry which is preliminary data.</text>
</comment>